<name>A0ABQ2ELQ9_9DEIO</name>
<accession>A0ABQ2ELQ9</accession>
<dbReference type="PANTHER" id="PTHR43390">
    <property type="entry name" value="SIGNAL PEPTIDASE I"/>
    <property type="match status" value="1"/>
</dbReference>
<sequence length="271" mass="30365">MGYALRCMTRLDSATPPPRKHGALHKLWKDFLEPIVFAVVITQFVATLVGVEGVSMMPNLRDRERVFVPKYETWLHKAGVGDFQRGDIVIFKPPRAAAERIPNLNRSALGLWSYRPFLIKRVIGLPGDRIAISGGEVTINGVRLDSSWTTDYWREQGCWDNQSDLAMQATSSRNGVMTDQPEFTVPAGTYFVMGDNRTPNGSEDSRLFGPVPQRDIAGRAAAVVWPIMRKTNARYDCTAERVASLTGENKVNLRLLTRPEAFQDLKTQLAK</sequence>
<proteinExistence type="inferred from homology"/>
<dbReference type="Pfam" id="PF10502">
    <property type="entry name" value="Peptidase_S26"/>
    <property type="match status" value="1"/>
</dbReference>
<dbReference type="Gene3D" id="2.10.109.10">
    <property type="entry name" value="Umud Fragment, subunit A"/>
    <property type="match status" value="1"/>
</dbReference>
<evidence type="ECO:0000259" key="6">
    <source>
        <dbReference type="Pfam" id="PF10502"/>
    </source>
</evidence>
<gene>
    <name evidence="7" type="ORF">GCM10008955_03560</name>
</gene>
<dbReference type="InterPro" id="IPR000223">
    <property type="entry name" value="Pept_S26A_signal_pept_1"/>
</dbReference>
<dbReference type="InterPro" id="IPR019757">
    <property type="entry name" value="Pept_S26A_signal_pept_1_Lys-AS"/>
</dbReference>
<evidence type="ECO:0000313" key="8">
    <source>
        <dbReference type="Proteomes" id="UP000647587"/>
    </source>
</evidence>
<feature type="transmembrane region" description="Helical" evidence="5">
    <location>
        <begin position="35"/>
        <end position="55"/>
    </location>
</feature>
<comment type="similarity">
    <text evidence="2 5">Belongs to the peptidase S26 family.</text>
</comment>
<dbReference type="SUPFAM" id="SSF51306">
    <property type="entry name" value="LexA/Signal peptidase"/>
    <property type="match status" value="1"/>
</dbReference>
<comment type="catalytic activity">
    <reaction evidence="1 5">
        <text>Cleavage of hydrophobic, N-terminal signal or leader sequences from secreted and periplasmic proteins.</text>
        <dbReference type="EC" id="3.4.21.89"/>
    </reaction>
</comment>
<feature type="domain" description="Peptidase S26" evidence="6">
    <location>
        <begin position="31"/>
        <end position="225"/>
    </location>
</feature>
<dbReference type="CDD" id="cd06530">
    <property type="entry name" value="S26_SPase_I"/>
    <property type="match status" value="1"/>
</dbReference>
<dbReference type="PROSITE" id="PS00760">
    <property type="entry name" value="SPASE_I_2"/>
    <property type="match status" value="1"/>
</dbReference>
<dbReference type="EMBL" id="BMPP01000001">
    <property type="protein sequence ID" value="GGK13488.1"/>
    <property type="molecule type" value="Genomic_DNA"/>
</dbReference>
<keyword evidence="5" id="KW-0472">Membrane</keyword>
<evidence type="ECO:0000256" key="4">
    <source>
        <dbReference type="ARBA" id="ARBA00022801"/>
    </source>
</evidence>
<dbReference type="InterPro" id="IPR036286">
    <property type="entry name" value="LexA/Signal_pep-like_sf"/>
</dbReference>
<dbReference type="EC" id="3.4.21.89" evidence="3 5"/>
<evidence type="ECO:0000256" key="3">
    <source>
        <dbReference type="ARBA" id="ARBA00013208"/>
    </source>
</evidence>
<dbReference type="NCBIfam" id="TIGR02227">
    <property type="entry name" value="sigpep_I_bact"/>
    <property type="match status" value="1"/>
</dbReference>
<reference evidence="8" key="1">
    <citation type="journal article" date="2019" name="Int. J. Syst. Evol. Microbiol.">
        <title>The Global Catalogue of Microorganisms (GCM) 10K type strain sequencing project: providing services to taxonomists for standard genome sequencing and annotation.</title>
        <authorList>
            <consortium name="The Broad Institute Genomics Platform"/>
            <consortium name="The Broad Institute Genome Sequencing Center for Infectious Disease"/>
            <person name="Wu L."/>
            <person name="Ma J."/>
        </authorList>
    </citation>
    <scope>NUCLEOTIDE SEQUENCE [LARGE SCALE GENOMIC DNA]</scope>
    <source>
        <strain evidence="8">JCM 30331</strain>
    </source>
</reference>
<keyword evidence="8" id="KW-1185">Reference proteome</keyword>
<comment type="subcellular location">
    <subcellularLocation>
        <location evidence="5">Membrane</location>
        <topology evidence="5">Single-pass type II membrane protein</topology>
    </subcellularLocation>
</comment>
<keyword evidence="5" id="KW-0645">Protease</keyword>
<evidence type="ECO:0000256" key="5">
    <source>
        <dbReference type="RuleBase" id="RU362042"/>
    </source>
</evidence>
<dbReference type="PANTHER" id="PTHR43390:SF1">
    <property type="entry name" value="CHLOROPLAST PROCESSING PEPTIDASE"/>
    <property type="match status" value="1"/>
</dbReference>
<keyword evidence="5" id="KW-1133">Transmembrane helix</keyword>
<organism evidence="7 8">
    <name type="scientific">Deinococcus malanensis</name>
    <dbReference type="NCBI Taxonomy" id="1706855"/>
    <lineage>
        <taxon>Bacteria</taxon>
        <taxon>Thermotogati</taxon>
        <taxon>Deinococcota</taxon>
        <taxon>Deinococci</taxon>
        <taxon>Deinococcales</taxon>
        <taxon>Deinococcaceae</taxon>
        <taxon>Deinococcus</taxon>
    </lineage>
</organism>
<evidence type="ECO:0000313" key="7">
    <source>
        <dbReference type="EMBL" id="GGK13488.1"/>
    </source>
</evidence>
<evidence type="ECO:0000256" key="2">
    <source>
        <dbReference type="ARBA" id="ARBA00009370"/>
    </source>
</evidence>
<keyword evidence="4 5" id="KW-0378">Hydrolase</keyword>
<keyword evidence="5" id="KW-0812">Transmembrane</keyword>
<comment type="caution">
    <text evidence="7">The sequence shown here is derived from an EMBL/GenBank/DDBJ whole genome shotgun (WGS) entry which is preliminary data.</text>
</comment>
<protein>
    <recommendedName>
        <fullName evidence="3 5">Signal peptidase I</fullName>
        <ecNumber evidence="3 5">3.4.21.89</ecNumber>
    </recommendedName>
</protein>
<evidence type="ECO:0000256" key="1">
    <source>
        <dbReference type="ARBA" id="ARBA00000677"/>
    </source>
</evidence>
<dbReference type="InterPro" id="IPR019533">
    <property type="entry name" value="Peptidase_S26"/>
</dbReference>
<dbReference type="PRINTS" id="PR00727">
    <property type="entry name" value="LEADERPTASE"/>
</dbReference>
<dbReference type="Proteomes" id="UP000647587">
    <property type="component" value="Unassembled WGS sequence"/>
</dbReference>